<dbReference type="InterPro" id="IPR001466">
    <property type="entry name" value="Beta-lactam-related"/>
</dbReference>
<protein>
    <recommendedName>
        <fullName evidence="2">Beta-lactamase-related domain-containing protein</fullName>
    </recommendedName>
</protein>
<gene>
    <name evidence="3" type="ORF">DSL64_02585</name>
</gene>
<dbReference type="AlphaFoldDB" id="A0A3D8YIC3"/>
<accession>A0A3D8YIC3</accession>
<comment type="caution">
    <text evidence="3">The sequence shown here is derived from an EMBL/GenBank/DDBJ whole genome shotgun (WGS) entry which is preliminary data.</text>
</comment>
<evidence type="ECO:0000259" key="2">
    <source>
        <dbReference type="Pfam" id="PF00144"/>
    </source>
</evidence>
<dbReference type="PANTHER" id="PTHR22935">
    <property type="entry name" value="PENICILLIN-BINDING PROTEIN"/>
    <property type="match status" value="1"/>
</dbReference>
<dbReference type="InterPro" id="IPR012338">
    <property type="entry name" value="Beta-lactam/transpept-like"/>
</dbReference>
<keyword evidence="4" id="KW-1185">Reference proteome</keyword>
<feature type="domain" description="Beta-lactamase-related" evidence="2">
    <location>
        <begin position="48"/>
        <end position="362"/>
    </location>
</feature>
<reference evidence="3 4" key="1">
    <citation type="submission" date="2018-07" db="EMBL/GenBank/DDBJ databases">
        <title>Dyadobacter roseus sp. nov., isolated from rose rhizosphere soil.</title>
        <authorList>
            <person name="Chen L."/>
        </authorList>
    </citation>
    <scope>NUCLEOTIDE SEQUENCE [LARGE SCALE GENOMIC DNA]</scope>
    <source>
        <strain evidence="3 4">RS19</strain>
    </source>
</reference>
<dbReference type="EMBL" id="QNUL01000001">
    <property type="protein sequence ID" value="REA64455.1"/>
    <property type="molecule type" value="Genomic_DNA"/>
</dbReference>
<dbReference type="InterPro" id="IPR051478">
    <property type="entry name" value="Beta-lactamase-like_AB/R"/>
</dbReference>
<dbReference type="Pfam" id="PF00144">
    <property type="entry name" value="Beta-lactamase"/>
    <property type="match status" value="1"/>
</dbReference>
<dbReference type="SUPFAM" id="SSF56601">
    <property type="entry name" value="beta-lactamase/transpeptidase-like"/>
    <property type="match status" value="1"/>
</dbReference>
<evidence type="ECO:0000313" key="4">
    <source>
        <dbReference type="Proteomes" id="UP000256373"/>
    </source>
</evidence>
<organism evidence="3 4">
    <name type="scientific">Dyadobacter luteus</name>
    <dbReference type="NCBI Taxonomy" id="2259619"/>
    <lineage>
        <taxon>Bacteria</taxon>
        <taxon>Pseudomonadati</taxon>
        <taxon>Bacteroidota</taxon>
        <taxon>Cytophagia</taxon>
        <taxon>Cytophagales</taxon>
        <taxon>Spirosomataceae</taxon>
        <taxon>Dyadobacter</taxon>
    </lineage>
</organism>
<comment type="similarity">
    <text evidence="1">Belongs to the beta-lactamase family.</text>
</comment>
<dbReference type="Gene3D" id="3.40.710.10">
    <property type="entry name" value="DD-peptidase/beta-lactamase superfamily"/>
    <property type="match status" value="1"/>
</dbReference>
<sequence length="568" mass="63238">MSKISLMQRASSLIPVIIMLATIQAFAQSGMVKDLTRKDQAQIIREADSVITLKMREYGVLGASIVLVDAQYTILAKGFGYTDPSKAKKVDEKTLFSMQSISKTLTTTAFLMEATSGSFGLDDKIRRYYPALHVQSRTGSSQADKMTFRHLLSHRAGFCHEAPLGNNYDTTKYTFEQHVQSFNGSWLRFDVNEFFSYSNMGHDLVGYVAAKRANKPIDQYLKESVLQPLAMTSSTYSQDEAYQFKNIAIGCYGNNVLQRTYIPNIAAGGLYSNAVDMGRYLQFQLNDCVINGDTLVSGKLLAQMQSVQYKLDGQSSGYGLGVLVRPFYGATMVFHPGDGYGYQALHAWIPQARIGIAIMTNDGLVSPFASEVCEYILKMMLLHNVDGLEKDPDVDLKATIELDPNYIRTLTGRYKSGRRVVSFVEMAGKLAVISEIDTIKLNAHSQQEFSAPNGEKYLFDAGQTGKPRHFVNINQYGADFYIYNDSPTEKAGPGKAAWTDLTGTYSGFNNRQPQTVKIFLKNGYLYCSRGGETKLTEFKPGVFFTSDGDPLIQKGNRIYLGNRIFTKQ</sequence>
<name>A0A3D8YIC3_9BACT</name>
<evidence type="ECO:0000256" key="1">
    <source>
        <dbReference type="ARBA" id="ARBA00038473"/>
    </source>
</evidence>
<evidence type="ECO:0000313" key="3">
    <source>
        <dbReference type="EMBL" id="REA64455.1"/>
    </source>
</evidence>
<dbReference type="Proteomes" id="UP000256373">
    <property type="component" value="Unassembled WGS sequence"/>
</dbReference>
<proteinExistence type="inferred from homology"/>
<dbReference type="PANTHER" id="PTHR22935:SF95">
    <property type="entry name" value="BETA-LACTAMASE-LIKE 1-RELATED"/>
    <property type="match status" value="1"/>
</dbReference>